<dbReference type="Pfam" id="PF01321">
    <property type="entry name" value="Creatinase_N"/>
    <property type="match status" value="1"/>
</dbReference>
<protein>
    <submittedName>
        <fullName evidence="3">M24 family metallopeptidase</fullName>
    </submittedName>
</protein>
<dbReference type="InterPro" id="IPR001714">
    <property type="entry name" value="Pept_M24_MAP"/>
</dbReference>
<evidence type="ECO:0000313" key="3">
    <source>
        <dbReference type="EMBL" id="MFC5993090.1"/>
    </source>
</evidence>
<dbReference type="Proteomes" id="UP001596302">
    <property type="component" value="Unassembled WGS sequence"/>
</dbReference>
<dbReference type="SUPFAM" id="SSF55920">
    <property type="entry name" value="Creatinase/aminopeptidase"/>
    <property type="match status" value="1"/>
</dbReference>
<proteinExistence type="predicted"/>
<sequence>MTRDLNRQRRARAQAKLQDADFDAFVSSSASTVRYLTDFRSMAAELYEDISAVVVAAADRVRLVIPFSQAAAALDVGVPEEEIVSYGEFYFDSMPPSQQLRKQLQHHDDQISALQAALCECAGTGRRIGVELVGMHPELTRWLLDGGHGLELCDASTWSTGVRASKLPGEIELLERSARITEQAIQDALAQARAGWREKDIARVMAESMLAHGAEPEFFSVQTGAHSALGDAFPGDRPWQPGEVLKMDLGCRVDGYWSDLGRTAVLGAPDAEMVKTYNALREGQRVELEMIKPGITTNELFDAAVDAVREAGLPSYARQHCGHGIGLAIYDPPLVRAKAGVMIEEGMVFCLETPYYRSGWGGMIVEDTVVVTSTGCRELSISSRELLVVETT</sequence>
<dbReference type="InterPro" id="IPR000587">
    <property type="entry name" value="Creatinase_N"/>
</dbReference>
<dbReference type="EMBL" id="JBHSQW010000006">
    <property type="protein sequence ID" value="MFC5993090.1"/>
    <property type="molecule type" value="Genomic_DNA"/>
</dbReference>
<dbReference type="Pfam" id="PF00557">
    <property type="entry name" value="Peptidase_M24"/>
    <property type="match status" value="1"/>
</dbReference>
<reference evidence="4" key="1">
    <citation type="journal article" date="2019" name="Int. J. Syst. Evol. Microbiol.">
        <title>The Global Catalogue of Microorganisms (GCM) 10K type strain sequencing project: providing services to taxonomists for standard genome sequencing and annotation.</title>
        <authorList>
            <consortium name="The Broad Institute Genomics Platform"/>
            <consortium name="The Broad Institute Genome Sequencing Center for Infectious Disease"/>
            <person name="Wu L."/>
            <person name="Ma J."/>
        </authorList>
    </citation>
    <scope>NUCLEOTIDE SEQUENCE [LARGE SCALE GENOMIC DNA]</scope>
    <source>
        <strain evidence="4">CCM 8391</strain>
    </source>
</reference>
<dbReference type="CDD" id="cd01066">
    <property type="entry name" value="APP_MetAP"/>
    <property type="match status" value="1"/>
</dbReference>
<dbReference type="PANTHER" id="PTHR46112">
    <property type="entry name" value="AMINOPEPTIDASE"/>
    <property type="match status" value="1"/>
</dbReference>
<dbReference type="InterPro" id="IPR050659">
    <property type="entry name" value="Peptidase_M24B"/>
</dbReference>
<evidence type="ECO:0000259" key="1">
    <source>
        <dbReference type="Pfam" id="PF00557"/>
    </source>
</evidence>
<feature type="domain" description="Creatinase N-terminal" evidence="2">
    <location>
        <begin position="9"/>
        <end position="159"/>
    </location>
</feature>
<dbReference type="InterPro" id="IPR000994">
    <property type="entry name" value="Pept_M24"/>
</dbReference>
<organism evidence="3 4">
    <name type="scientific">Pseudonocardia hispaniensis</name>
    <dbReference type="NCBI Taxonomy" id="904933"/>
    <lineage>
        <taxon>Bacteria</taxon>
        <taxon>Bacillati</taxon>
        <taxon>Actinomycetota</taxon>
        <taxon>Actinomycetes</taxon>
        <taxon>Pseudonocardiales</taxon>
        <taxon>Pseudonocardiaceae</taxon>
        <taxon>Pseudonocardia</taxon>
    </lineage>
</organism>
<gene>
    <name evidence="3" type="ORF">ACFQE5_02570</name>
</gene>
<dbReference type="Gene3D" id="3.90.230.10">
    <property type="entry name" value="Creatinase/methionine aminopeptidase superfamily"/>
    <property type="match status" value="1"/>
</dbReference>
<feature type="domain" description="Peptidase M24" evidence="1">
    <location>
        <begin position="172"/>
        <end position="372"/>
    </location>
</feature>
<dbReference type="InterPro" id="IPR036005">
    <property type="entry name" value="Creatinase/aminopeptidase-like"/>
</dbReference>
<dbReference type="SUPFAM" id="SSF53092">
    <property type="entry name" value="Creatinase/prolidase N-terminal domain"/>
    <property type="match status" value="1"/>
</dbReference>
<dbReference type="RefSeq" id="WP_379582307.1">
    <property type="nucleotide sequence ID" value="NZ_JBHSQW010000006.1"/>
</dbReference>
<evidence type="ECO:0000259" key="2">
    <source>
        <dbReference type="Pfam" id="PF01321"/>
    </source>
</evidence>
<evidence type="ECO:0000313" key="4">
    <source>
        <dbReference type="Proteomes" id="UP001596302"/>
    </source>
</evidence>
<accession>A0ABW1IXF4</accession>
<dbReference type="InterPro" id="IPR029149">
    <property type="entry name" value="Creatin/AminoP/Spt16_N"/>
</dbReference>
<keyword evidence="4" id="KW-1185">Reference proteome</keyword>
<dbReference type="PANTHER" id="PTHR46112:SF2">
    <property type="entry name" value="XAA-PRO AMINOPEPTIDASE P-RELATED"/>
    <property type="match status" value="1"/>
</dbReference>
<dbReference type="PRINTS" id="PR00599">
    <property type="entry name" value="MAPEPTIDASE"/>
</dbReference>
<name>A0ABW1IXF4_9PSEU</name>
<dbReference type="Gene3D" id="3.40.350.10">
    <property type="entry name" value="Creatinase/prolidase N-terminal domain"/>
    <property type="match status" value="1"/>
</dbReference>
<comment type="caution">
    <text evidence="3">The sequence shown here is derived from an EMBL/GenBank/DDBJ whole genome shotgun (WGS) entry which is preliminary data.</text>
</comment>